<protein>
    <submittedName>
        <fullName evidence="2">Uncharacterized protein</fullName>
    </submittedName>
</protein>
<dbReference type="InParanoid" id="E3MBW8"/>
<reference evidence="2" key="1">
    <citation type="submission" date="2007-07" db="EMBL/GenBank/DDBJ databases">
        <title>PCAP assembly of the Caenorhabditis remanei genome.</title>
        <authorList>
            <consortium name="The Caenorhabditis remanei Sequencing Consortium"/>
            <person name="Wilson R.K."/>
        </authorList>
    </citation>
    <scope>NUCLEOTIDE SEQUENCE [LARGE SCALE GENOMIC DNA]</scope>
    <source>
        <strain evidence="2">PB4641</strain>
    </source>
</reference>
<gene>
    <name evidence="2" type="ORF">CRE_16114</name>
</gene>
<evidence type="ECO:0000256" key="1">
    <source>
        <dbReference type="SAM" id="Coils"/>
    </source>
</evidence>
<proteinExistence type="predicted"/>
<accession>E3MBW8</accession>
<keyword evidence="1" id="KW-0175">Coiled coil</keyword>
<feature type="coiled-coil region" evidence="1">
    <location>
        <begin position="30"/>
        <end position="198"/>
    </location>
</feature>
<dbReference type="STRING" id="31234.E3MBW8"/>
<dbReference type="OrthoDB" id="5911377at2759"/>
<dbReference type="AlphaFoldDB" id="E3MBW8"/>
<evidence type="ECO:0000313" key="3">
    <source>
        <dbReference type="Proteomes" id="UP000008281"/>
    </source>
</evidence>
<dbReference type="eggNOG" id="KOG1216">
    <property type="taxonomic scope" value="Eukaryota"/>
</dbReference>
<dbReference type="EMBL" id="DS268433">
    <property type="protein sequence ID" value="EFO97701.1"/>
    <property type="molecule type" value="Genomic_DNA"/>
</dbReference>
<sequence>MNTLLDFIPKIKITICGGGDEPQRPSIDHKKILEDQRKAYQESMERLESMRRDAANAYEKAENAAREERKQIRKENNETIELLRQKINKDDENHKILVQELNNMFAEDLKNLRGAAQEERKNAQEKFNEEMKCLKKEHQTQQQVLQEELKNVKKDGKKKIRKVEKKSEKLKEEREKQLAKEQKDIEEMTQQYANERKKLIEDQFKMRMEMTEEKRKNREVEQEQDLQQLKDLTSAVNALIANDATKRVLEQTNIITDIVQNTTESLVKLNVYCASDSPKELQEHVRLELDEINKMKSMFKFQACKIQQHFMNESSANPEAVKVCKNYLRQLEEAMRSKQLIAMCALLQFDLAKGNIRKIQSYGNDADSLAQKLETIQTDVAFGGICMKDLKSTMDQKQLKN</sequence>
<organism evidence="3">
    <name type="scientific">Caenorhabditis remanei</name>
    <name type="common">Caenorhabditis vulgaris</name>
    <dbReference type="NCBI Taxonomy" id="31234"/>
    <lineage>
        <taxon>Eukaryota</taxon>
        <taxon>Metazoa</taxon>
        <taxon>Ecdysozoa</taxon>
        <taxon>Nematoda</taxon>
        <taxon>Chromadorea</taxon>
        <taxon>Rhabditida</taxon>
        <taxon>Rhabditina</taxon>
        <taxon>Rhabditomorpha</taxon>
        <taxon>Rhabditoidea</taxon>
        <taxon>Rhabditidae</taxon>
        <taxon>Peloderinae</taxon>
        <taxon>Caenorhabditis</taxon>
    </lineage>
</organism>
<dbReference type="OMA" id="ADEMNEH"/>
<dbReference type="FunCoup" id="E3MBW8">
    <property type="interactions" value="11"/>
</dbReference>
<dbReference type="Proteomes" id="UP000008281">
    <property type="component" value="Unassembled WGS sequence"/>
</dbReference>
<name>E3MBW8_CAERE</name>
<evidence type="ECO:0000313" key="2">
    <source>
        <dbReference type="EMBL" id="EFO97701.1"/>
    </source>
</evidence>
<dbReference type="HOGENOM" id="CLU_814420_0_0_1"/>
<keyword evidence="3" id="KW-1185">Reference proteome</keyword>